<dbReference type="Pfam" id="PF00271">
    <property type="entry name" value="Helicase_C"/>
    <property type="match status" value="1"/>
</dbReference>
<gene>
    <name evidence="3" type="ORF">IH622_13525</name>
</gene>
<dbReference type="InterPro" id="IPR038718">
    <property type="entry name" value="SNF2-like_sf"/>
</dbReference>
<dbReference type="SMART" id="SM00487">
    <property type="entry name" value="DEXDc"/>
    <property type="match status" value="1"/>
</dbReference>
<name>A0A8I0N744_BRUAN</name>
<dbReference type="InterPro" id="IPR049730">
    <property type="entry name" value="SNF2/RAD54-like_C"/>
</dbReference>
<dbReference type="SUPFAM" id="SSF52540">
    <property type="entry name" value="P-loop containing nucleoside triphosphate hydrolases"/>
    <property type="match status" value="2"/>
</dbReference>
<dbReference type="CDD" id="cd18793">
    <property type="entry name" value="SF2_C_SNF"/>
    <property type="match status" value="1"/>
</dbReference>
<dbReference type="Pfam" id="PF00176">
    <property type="entry name" value="SNF2-rel_dom"/>
    <property type="match status" value="2"/>
</dbReference>
<keyword evidence="3" id="KW-0347">Helicase</keyword>
<dbReference type="InterPro" id="IPR014001">
    <property type="entry name" value="Helicase_ATP-bd"/>
</dbReference>
<reference evidence="3" key="2">
    <citation type="submission" date="2020-10" db="EMBL/GenBank/DDBJ databases">
        <title>Enrichment of novel Verrucomicrobia, Bacteroidetes and Krumholzibacteria in an oxygen-limited, methane- and iron-fed bioreactor inoculated with Bothnian Sea sediments.</title>
        <authorList>
            <person name="Martins P.D."/>
            <person name="de Jong A."/>
            <person name="Lenstra W.K."/>
            <person name="van Helmond N.A.G.M."/>
            <person name="Slomp C.P."/>
            <person name="Jetten M.S.M."/>
            <person name="Welte C.U."/>
            <person name="Rasigraf O."/>
        </authorList>
    </citation>
    <scope>NUCLEOTIDE SEQUENCE</scope>
    <source>
        <strain evidence="3">MAG47</strain>
    </source>
</reference>
<dbReference type="Proteomes" id="UP000642265">
    <property type="component" value="Unassembled WGS sequence"/>
</dbReference>
<proteinExistence type="predicted"/>
<evidence type="ECO:0000256" key="1">
    <source>
        <dbReference type="ARBA" id="ARBA00022801"/>
    </source>
</evidence>
<dbReference type="InterPro" id="IPR027417">
    <property type="entry name" value="P-loop_NTPase"/>
</dbReference>
<dbReference type="EMBL" id="JACZKO010000038">
    <property type="protein sequence ID" value="MBE0561817.1"/>
    <property type="molecule type" value="Genomic_DNA"/>
</dbReference>
<dbReference type="GO" id="GO:0004386">
    <property type="term" value="F:helicase activity"/>
    <property type="evidence" value="ECO:0007669"/>
    <property type="project" value="UniProtKB-KW"/>
</dbReference>
<dbReference type="GO" id="GO:0006281">
    <property type="term" value="P:DNA repair"/>
    <property type="evidence" value="ECO:0007669"/>
    <property type="project" value="TreeGrafter"/>
</dbReference>
<dbReference type="InterPro" id="IPR000330">
    <property type="entry name" value="SNF2_N"/>
</dbReference>
<feature type="domain" description="Helicase C-terminal" evidence="2">
    <location>
        <begin position="286"/>
        <end position="435"/>
    </location>
</feature>
<keyword evidence="3" id="KW-0067">ATP-binding</keyword>
<organism evidence="3 4">
    <name type="scientific">Brucella anthropi</name>
    <name type="common">Ochrobactrum anthropi</name>
    <dbReference type="NCBI Taxonomy" id="529"/>
    <lineage>
        <taxon>Bacteria</taxon>
        <taxon>Pseudomonadati</taxon>
        <taxon>Pseudomonadota</taxon>
        <taxon>Alphaproteobacteria</taxon>
        <taxon>Hyphomicrobiales</taxon>
        <taxon>Brucellaceae</taxon>
        <taxon>Brucella/Ochrobactrum group</taxon>
        <taxon>Brucella</taxon>
    </lineage>
</organism>
<keyword evidence="1" id="KW-0378">Hydrolase</keyword>
<protein>
    <submittedName>
        <fullName evidence="3">DEAD/DEAH box helicase</fullName>
    </submittedName>
</protein>
<comment type="caution">
    <text evidence="3">The sequence shown here is derived from an EMBL/GenBank/DDBJ whole genome shotgun (WGS) entry which is preliminary data.</text>
</comment>
<dbReference type="PANTHER" id="PTHR45766:SF6">
    <property type="entry name" value="SWI_SNF-RELATED MATRIX-ASSOCIATED ACTIN-DEPENDENT REGULATOR OF CHROMATIN SUBFAMILY A-LIKE PROTEIN 1"/>
    <property type="match status" value="1"/>
</dbReference>
<evidence type="ECO:0000259" key="2">
    <source>
        <dbReference type="PROSITE" id="PS51194"/>
    </source>
</evidence>
<dbReference type="GO" id="GO:0031297">
    <property type="term" value="P:replication fork processing"/>
    <property type="evidence" value="ECO:0007669"/>
    <property type="project" value="TreeGrafter"/>
</dbReference>
<dbReference type="SMART" id="SM00490">
    <property type="entry name" value="HELICc"/>
    <property type="match status" value="1"/>
</dbReference>
<accession>A0A8I0N744</accession>
<dbReference type="InterPro" id="IPR001650">
    <property type="entry name" value="Helicase_C-like"/>
</dbReference>
<dbReference type="Gene3D" id="3.40.50.10810">
    <property type="entry name" value="Tandem AAA-ATPase domain"/>
    <property type="match status" value="2"/>
</dbReference>
<evidence type="ECO:0000313" key="3">
    <source>
        <dbReference type="EMBL" id="MBE0561817.1"/>
    </source>
</evidence>
<dbReference type="Gene3D" id="3.40.50.300">
    <property type="entry name" value="P-loop containing nucleotide triphosphate hydrolases"/>
    <property type="match status" value="1"/>
</dbReference>
<dbReference type="PROSITE" id="PS51194">
    <property type="entry name" value="HELICASE_CTER"/>
    <property type="match status" value="1"/>
</dbReference>
<dbReference type="GO" id="GO:0005524">
    <property type="term" value="F:ATP binding"/>
    <property type="evidence" value="ECO:0007669"/>
    <property type="project" value="InterPro"/>
</dbReference>
<dbReference type="PANTHER" id="PTHR45766">
    <property type="entry name" value="DNA ANNEALING HELICASE AND ENDONUCLEASE ZRANB3 FAMILY MEMBER"/>
    <property type="match status" value="1"/>
</dbReference>
<keyword evidence="3" id="KW-0547">Nucleotide-binding</keyword>
<evidence type="ECO:0000313" key="4">
    <source>
        <dbReference type="Proteomes" id="UP000642265"/>
    </source>
</evidence>
<sequence>MTVTLFPYQREGVEFLAARKAALLADDPGLGKSIQAIRACDAVSALYVLVICPASVVENWKREIAKYREGDWSAFVVSYDRAVGADKARIMAGWWDVCIIDEGHYLKTITAKRTKGIYGKNAAGGDDAIISRCGIVWTMTGTPMPNSASELFTHMRALAPDSVRSARTGLCWTHHQFMIRYCEQRHNGFAVQFFGAKNEADLHERLSGFMLRRRKEDVLKDLPPIRFAPLYLEASAKGLDAKEADEIREVLLNEGVEGLRRIAYDGGVSKLRRLTGMAKVKPASSWIRDWLENNPADKKLVVFAHHKDVIEQLHDDHRLHAVQVHGGMKQRERQLSVDRLQTDPDVRIFIGQITAAGVGLTLTKATELLFVESSWVPAENNQAAMRIHRIGQTEPCLVRFATVAGSIDEDIQRALARKMESIAAVVDGCSQQDLS</sequence>
<dbReference type="AlphaFoldDB" id="A0A8I0N744"/>
<reference evidence="3" key="1">
    <citation type="submission" date="2020-09" db="EMBL/GenBank/DDBJ databases">
        <authorList>
            <person name="Dalcin Martins P."/>
        </authorList>
    </citation>
    <scope>NUCLEOTIDE SEQUENCE</scope>
    <source>
        <strain evidence="3">MAG47</strain>
    </source>
</reference>
<dbReference type="GO" id="GO:0016787">
    <property type="term" value="F:hydrolase activity"/>
    <property type="evidence" value="ECO:0007669"/>
    <property type="project" value="UniProtKB-KW"/>
</dbReference>